<feature type="compositionally biased region" description="Basic and acidic residues" evidence="1">
    <location>
        <begin position="37"/>
        <end position="50"/>
    </location>
</feature>
<organism evidence="2 3">
    <name type="scientific">Ampelomyces quisqualis</name>
    <name type="common">Powdery mildew agent</name>
    <dbReference type="NCBI Taxonomy" id="50730"/>
    <lineage>
        <taxon>Eukaryota</taxon>
        <taxon>Fungi</taxon>
        <taxon>Dikarya</taxon>
        <taxon>Ascomycota</taxon>
        <taxon>Pezizomycotina</taxon>
        <taxon>Dothideomycetes</taxon>
        <taxon>Pleosporomycetidae</taxon>
        <taxon>Pleosporales</taxon>
        <taxon>Pleosporineae</taxon>
        <taxon>Phaeosphaeriaceae</taxon>
        <taxon>Ampelomyces</taxon>
    </lineage>
</organism>
<dbReference type="OrthoDB" id="73788at2759"/>
<dbReference type="EMBL" id="ML979146">
    <property type="protein sequence ID" value="KAF1911097.1"/>
    <property type="molecule type" value="Genomic_DNA"/>
</dbReference>
<feature type="compositionally biased region" description="Polar residues" evidence="1">
    <location>
        <begin position="343"/>
        <end position="356"/>
    </location>
</feature>
<feature type="region of interest" description="Disordered" evidence="1">
    <location>
        <begin position="309"/>
        <end position="463"/>
    </location>
</feature>
<sequence length="841" mass="94051">MTPRMRKGKQDANSKVYYSKKVPQQVYFPHKRRTVRRPLEAVKDGSDKRQLRFLPEKMKIRRVNTVKDSDEEDEEDLEEGGVAISVKEEAEEGQTGGESANSRGKKRHSNVMETNDENEVETSNPTPKRRRKVAAPRSSRHSKQVKIEPEEEYTATPRSSVRRLTKGRTLRRQSTMTQLVEGRRPMSDTEEPQFKPVKRKSRQSSKAMDKNQRTLTQMVPGMKPLELASDDDLDEEYSDAEAAERENQAYGDAVAIGLVRPGLNKSKSKSGSSEEARNDDPSGAHSQRSERREAGAEFGVPALVVQFFEGQASDEEESYQPTQFIDAPSTRTKPSPKRASGIQGPQATEAHTNLGQSKRKSRFSLLSTPEKRRVRMIPSSQSPPDTPLSAQISPTKAHRSPLMERSGNDTPVIETPSKRKVAFQESDQEPFPPPSLKKFRSVIQDSEDEEDEELEIDGHNDDDVVGEHTQAMIHDMDNATLYKDVGADTQAILERIDQVCAAADEDRDMTWHNRETSEELDTSNSGQVQNESSPELRVKFQQETIDGEEEVSQEQSPYLRAHVGIKTEQSYDSHLPLCFDQESAPGEIDPVLRAHEPVSDSSEFVTVPEHIPSSPPIIQQPVEDTCPSTPMVIMDSSDEEEPIPPQQDTHITPKPSTTALKYPADLNGELVQVPQSPPTQHETQQSHSSKAEQQLHEEWSSYSQYISARPPQSSSMKVAHDKFSYHATPKPPHPAMQTQPSGHYTSQATTIDEVTPRKNRTQRINSNNTTPHKIASSQPVISPSKPPPIFIPSSFPSPTKARLEEWSSSVYGNTQMTFGVGGSLEDFSIPLPPPPDEEDWA</sequence>
<reference evidence="2" key="1">
    <citation type="journal article" date="2020" name="Stud. Mycol.">
        <title>101 Dothideomycetes genomes: a test case for predicting lifestyles and emergence of pathogens.</title>
        <authorList>
            <person name="Haridas S."/>
            <person name="Albert R."/>
            <person name="Binder M."/>
            <person name="Bloem J."/>
            <person name="Labutti K."/>
            <person name="Salamov A."/>
            <person name="Andreopoulos B."/>
            <person name="Baker S."/>
            <person name="Barry K."/>
            <person name="Bills G."/>
            <person name="Bluhm B."/>
            <person name="Cannon C."/>
            <person name="Castanera R."/>
            <person name="Culley D."/>
            <person name="Daum C."/>
            <person name="Ezra D."/>
            <person name="Gonzalez J."/>
            <person name="Henrissat B."/>
            <person name="Kuo A."/>
            <person name="Liang C."/>
            <person name="Lipzen A."/>
            <person name="Lutzoni F."/>
            <person name="Magnuson J."/>
            <person name="Mondo S."/>
            <person name="Nolan M."/>
            <person name="Ohm R."/>
            <person name="Pangilinan J."/>
            <person name="Park H.-J."/>
            <person name="Ramirez L."/>
            <person name="Alfaro M."/>
            <person name="Sun H."/>
            <person name="Tritt A."/>
            <person name="Yoshinaga Y."/>
            <person name="Zwiers L.-H."/>
            <person name="Turgeon B."/>
            <person name="Goodwin S."/>
            <person name="Spatafora J."/>
            <person name="Crous P."/>
            <person name="Grigoriev I."/>
        </authorList>
    </citation>
    <scope>NUCLEOTIDE SEQUENCE</scope>
    <source>
        <strain evidence="2">HMLAC05119</strain>
    </source>
</reference>
<feature type="compositionally biased region" description="Basic and acidic residues" evidence="1">
    <location>
        <begin position="272"/>
        <end position="295"/>
    </location>
</feature>
<feature type="region of interest" description="Disordered" evidence="1">
    <location>
        <begin position="821"/>
        <end position="841"/>
    </location>
</feature>
<feature type="compositionally biased region" description="Basic residues" evidence="1">
    <location>
        <begin position="160"/>
        <end position="171"/>
    </location>
</feature>
<feature type="compositionally biased region" description="Polar residues" evidence="1">
    <location>
        <begin position="319"/>
        <end position="333"/>
    </location>
</feature>
<feature type="compositionally biased region" description="Acidic residues" evidence="1">
    <location>
        <begin position="445"/>
        <end position="455"/>
    </location>
</feature>
<feature type="compositionally biased region" description="Polar residues" evidence="1">
    <location>
        <begin position="700"/>
        <end position="716"/>
    </location>
</feature>
<gene>
    <name evidence="2" type="ORF">BDU57DRAFT_524810</name>
</gene>
<feature type="compositionally biased region" description="Acidic residues" evidence="1">
    <location>
        <begin position="69"/>
        <end position="79"/>
    </location>
</feature>
<evidence type="ECO:0000313" key="2">
    <source>
        <dbReference type="EMBL" id="KAF1911097.1"/>
    </source>
</evidence>
<evidence type="ECO:0000256" key="1">
    <source>
        <dbReference type="SAM" id="MobiDB-lite"/>
    </source>
</evidence>
<dbReference type="Proteomes" id="UP000800096">
    <property type="component" value="Unassembled WGS sequence"/>
</dbReference>
<feature type="region of interest" description="Disordered" evidence="1">
    <location>
        <begin position="58"/>
        <end position="297"/>
    </location>
</feature>
<feature type="region of interest" description="Disordered" evidence="1">
    <location>
        <begin position="31"/>
        <end position="50"/>
    </location>
</feature>
<feature type="region of interest" description="Disordered" evidence="1">
    <location>
        <begin position="605"/>
        <end position="798"/>
    </location>
</feature>
<protein>
    <submittedName>
        <fullName evidence="2">Uncharacterized protein</fullName>
    </submittedName>
</protein>
<accession>A0A6A5Q9T6</accession>
<dbReference type="AlphaFoldDB" id="A0A6A5Q9T6"/>
<name>A0A6A5Q9T6_AMPQU</name>
<proteinExistence type="predicted"/>
<feature type="compositionally biased region" description="Acidic residues" evidence="1">
    <location>
        <begin position="228"/>
        <end position="241"/>
    </location>
</feature>
<feature type="compositionally biased region" description="Basic residues" evidence="1">
    <location>
        <begin position="127"/>
        <end position="144"/>
    </location>
</feature>
<feature type="compositionally biased region" description="Polar residues" evidence="1">
    <location>
        <begin position="762"/>
        <end position="771"/>
    </location>
</feature>
<feature type="compositionally biased region" description="Polar residues" evidence="1">
    <location>
        <begin position="378"/>
        <end position="394"/>
    </location>
</feature>
<feature type="compositionally biased region" description="Polar residues" evidence="1">
    <location>
        <begin position="678"/>
        <end position="688"/>
    </location>
</feature>
<evidence type="ECO:0000313" key="3">
    <source>
        <dbReference type="Proteomes" id="UP000800096"/>
    </source>
</evidence>
<feature type="region of interest" description="Disordered" evidence="1">
    <location>
        <begin position="514"/>
        <end position="535"/>
    </location>
</feature>
<keyword evidence="3" id="KW-1185">Reference proteome</keyword>
<feature type="compositionally biased region" description="Polar residues" evidence="1">
    <location>
        <begin position="736"/>
        <end position="752"/>
    </location>
</feature>
<feature type="compositionally biased region" description="Polar residues" evidence="1">
    <location>
        <begin position="522"/>
        <end position="533"/>
    </location>
</feature>
<feature type="compositionally biased region" description="Basic and acidic residues" evidence="1">
    <location>
        <begin position="689"/>
        <end position="699"/>
    </location>
</feature>
<feature type="compositionally biased region" description="Polar residues" evidence="1">
    <location>
        <begin position="646"/>
        <end position="659"/>
    </location>
</feature>